<comment type="similarity">
    <text evidence="3">Belongs to the P-Pant transferase superfamily. EntD family.</text>
</comment>
<dbReference type="Pfam" id="PF17837">
    <property type="entry name" value="4PPT_N"/>
    <property type="match status" value="1"/>
</dbReference>
<comment type="function">
    <text evidence="1">Involved in the biosynthesis of the siderophore enterobactin (enterochelin), which is a macrocyclic trimeric lactone of N-(2,3-dihydroxybenzoyl)-serine. The serine trilactone serves as a scaffolding for the three catechol functionalities that provide hexadentate coordination for the tightly ligated iron(2+) atoms. Plays an essential role in the assembly of the enterobactin by catalyzing the transfer of the 4'-phosphopantetheine (Ppant) moiety from coenzyme A to the apo-domains of both EntB (ArCP domain) and EntF (PCP domain) to yield their holo-forms which make them competent for the activation of 2,3-dihydroxybenzoate (DHB) and L-serine, respectively.</text>
</comment>
<evidence type="ECO:0000256" key="1">
    <source>
        <dbReference type="ARBA" id="ARBA00003937"/>
    </source>
</evidence>
<accession>A0ABT2Z9Q2</accession>
<evidence type="ECO:0000256" key="10">
    <source>
        <dbReference type="ARBA" id="ARBA00049176"/>
    </source>
</evidence>
<keyword evidence="6 14" id="KW-0808">Transferase</keyword>
<dbReference type="Gene3D" id="3.90.470.20">
    <property type="entry name" value="4'-phosphopantetheinyl transferase domain"/>
    <property type="match status" value="1"/>
</dbReference>
<evidence type="ECO:0000313" key="15">
    <source>
        <dbReference type="Proteomes" id="UP001652542"/>
    </source>
</evidence>
<protein>
    <recommendedName>
        <fullName evidence="5">Enterobactin synthase component D</fullName>
    </recommendedName>
    <alternativeName>
        <fullName evidence="8">4'-phosphopantetheinyl transferase EntD</fullName>
    </alternativeName>
    <alternativeName>
        <fullName evidence="9">Enterochelin synthase D</fullName>
    </alternativeName>
</protein>
<keyword evidence="7" id="KW-0259">Enterobactin biosynthesis</keyword>
<comment type="subunit">
    <text evidence="4">EntB, EntD, EntE, and EntF form a multienzyme complex called enterobactin synthase.</text>
</comment>
<dbReference type="InterPro" id="IPR008278">
    <property type="entry name" value="4-PPantetheinyl_Trfase_dom"/>
</dbReference>
<dbReference type="SUPFAM" id="SSF56214">
    <property type="entry name" value="4'-phosphopantetheinyl transferase"/>
    <property type="match status" value="1"/>
</dbReference>
<evidence type="ECO:0000259" key="13">
    <source>
        <dbReference type="Pfam" id="PF17837"/>
    </source>
</evidence>
<sequence>MPAAQAEMVELTRGLLPGPVAVCASRIGPDDAGLWPVEADAMRRAVPRRRAEFAAGRLAARRAMAELGQTPGAIPMRHDRSPEWPARLTGSITHAGGLALAAVARTDQVAAIGIDAEPDEPLPEGLLGLICRAEERAWCATTPDPGRAARLIFAAKEAAYKCQYPLSGKLFGHEALRITVGGAGRLTACFMQPAGPFAAGETMAGQAGWRHGMIIAAFSVPLGH</sequence>
<evidence type="ECO:0000259" key="12">
    <source>
        <dbReference type="Pfam" id="PF01648"/>
    </source>
</evidence>
<evidence type="ECO:0000256" key="9">
    <source>
        <dbReference type="ARBA" id="ARBA00031996"/>
    </source>
</evidence>
<comment type="caution">
    <text evidence="14">The sequence shown here is derived from an EMBL/GenBank/DDBJ whole genome shotgun (WGS) entry which is preliminary data.</text>
</comment>
<organism evidence="14 15">
    <name type="scientific">Albidovulum marisflavi</name>
    <dbReference type="NCBI Taxonomy" id="2984159"/>
    <lineage>
        <taxon>Bacteria</taxon>
        <taxon>Pseudomonadati</taxon>
        <taxon>Pseudomonadota</taxon>
        <taxon>Alphaproteobacteria</taxon>
        <taxon>Rhodobacterales</taxon>
        <taxon>Paracoccaceae</taxon>
        <taxon>Albidovulum</taxon>
    </lineage>
</organism>
<evidence type="ECO:0000256" key="8">
    <source>
        <dbReference type="ARBA" id="ARBA00029894"/>
    </source>
</evidence>
<comment type="catalytic activity">
    <reaction evidence="11">
        <text>apo-[peptidyl-carrier protein] + CoA = holo-[peptidyl-carrier protein] + adenosine 3',5'-bisphosphate + H(+)</text>
        <dbReference type="Rhea" id="RHEA:46228"/>
        <dbReference type="Rhea" id="RHEA-COMP:11479"/>
        <dbReference type="Rhea" id="RHEA-COMP:11480"/>
        <dbReference type="ChEBI" id="CHEBI:15378"/>
        <dbReference type="ChEBI" id="CHEBI:29999"/>
        <dbReference type="ChEBI" id="CHEBI:57287"/>
        <dbReference type="ChEBI" id="CHEBI:58343"/>
        <dbReference type="ChEBI" id="CHEBI:64479"/>
    </reaction>
</comment>
<gene>
    <name evidence="14" type="ORF">OEW28_04175</name>
</gene>
<reference evidence="14 15" key="1">
    <citation type="submission" date="2022-10" db="EMBL/GenBank/DDBJ databases">
        <title>Defluviimonas sp. nov., isolated from ocean surface water.</title>
        <authorList>
            <person name="He W."/>
            <person name="Wang L."/>
            <person name="Zhang D.-F."/>
        </authorList>
    </citation>
    <scope>NUCLEOTIDE SEQUENCE [LARGE SCALE GENOMIC DNA]</scope>
    <source>
        <strain evidence="14 15">WL0002</strain>
    </source>
</reference>
<dbReference type="PRINTS" id="PR01399">
    <property type="entry name" value="ENTSNTHTASED"/>
</dbReference>
<dbReference type="Proteomes" id="UP001652542">
    <property type="component" value="Unassembled WGS sequence"/>
</dbReference>
<evidence type="ECO:0000256" key="4">
    <source>
        <dbReference type="ARBA" id="ARBA00011503"/>
    </source>
</evidence>
<dbReference type="GO" id="GO:0016740">
    <property type="term" value="F:transferase activity"/>
    <property type="evidence" value="ECO:0007669"/>
    <property type="project" value="UniProtKB-KW"/>
</dbReference>
<evidence type="ECO:0000256" key="6">
    <source>
        <dbReference type="ARBA" id="ARBA00022679"/>
    </source>
</evidence>
<dbReference type="EMBL" id="JAOWKY010000001">
    <property type="protein sequence ID" value="MCV2867816.1"/>
    <property type="molecule type" value="Genomic_DNA"/>
</dbReference>
<dbReference type="InterPro" id="IPR037143">
    <property type="entry name" value="4-PPantetheinyl_Trfase_dom_sf"/>
</dbReference>
<evidence type="ECO:0000256" key="11">
    <source>
        <dbReference type="ARBA" id="ARBA00049191"/>
    </source>
</evidence>
<dbReference type="RefSeq" id="WP_263733449.1">
    <property type="nucleotide sequence ID" value="NZ_JAOWKY010000001.1"/>
</dbReference>
<feature type="domain" description="4'-phosphopantetheinyl transferase N-terminal" evidence="13">
    <location>
        <begin position="39"/>
        <end position="104"/>
    </location>
</feature>
<evidence type="ECO:0000256" key="5">
    <source>
        <dbReference type="ARBA" id="ARBA00019087"/>
    </source>
</evidence>
<evidence type="ECO:0000313" key="14">
    <source>
        <dbReference type="EMBL" id="MCV2867816.1"/>
    </source>
</evidence>
<dbReference type="InterPro" id="IPR041354">
    <property type="entry name" value="4PPT_N"/>
</dbReference>
<comment type="pathway">
    <text evidence="2">Siderophore biosynthesis; enterobactin biosynthesis.</text>
</comment>
<evidence type="ECO:0000256" key="3">
    <source>
        <dbReference type="ARBA" id="ARBA00008342"/>
    </source>
</evidence>
<dbReference type="PANTHER" id="PTHR38096:SF1">
    <property type="entry name" value="ENTEROBACTIN SYNTHASE COMPONENT D"/>
    <property type="match status" value="1"/>
</dbReference>
<dbReference type="Pfam" id="PF01648">
    <property type="entry name" value="ACPS"/>
    <property type="match status" value="1"/>
</dbReference>
<keyword evidence="15" id="KW-1185">Reference proteome</keyword>
<dbReference type="InterPro" id="IPR003542">
    <property type="entry name" value="Enbac_synth_compD-like"/>
</dbReference>
<name>A0ABT2Z9Q2_9RHOB</name>
<comment type="catalytic activity">
    <reaction evidence="10">
        <text>apo-[aryl-carrier protein] + CoA = holo-[aryl-carrier protein] + adenosine 3',5'-bisphosphate + H(+)</text>
        <dbReference type="Rhea" id="RHEA:48404"/>
        <dbReference type="Rhea" id="RHEA-COMP:15903"/>
        <dbReference type="Rhea" id="RHEA-COMP:17557"/>
        <dbReference type="ChEBI" id="CHEBI:15378"/>
        <dbReference type="ChEBI" id="CHEBI:29999"/>
        <dbReference type="ChEBI" id="CHEBI:57287"/>
        <dbReference type="ChEBI" id="CHEBI:58343"/>
        <dbReference type="ChEBI" id="CHEBI:64479"/>
    </reaction>
</comment>
<dbReference type="PANTHER" id="PTHR38096">
    <property type="entry name" value="ENTEROBACTIN SYNTHASE COMPONENT D"/>
    <property type="match status" value="1"/>
</dbReference>
<proteinExistence type="inferred from homology"/>
<evidence type="ECO:0000256" key="7">
    <source>
        <dbReference type="ARBA" id="ARBA00023191"/>
    </source>
</evidence>
<feature type="domain" description="4'-phosphopantetheinyl transferase" evidence="12">
    <location>
        <begin position="111"/>
        <end position="194"/>
    </location>
</feature>
<evidence type="ECO:0000256" key="2">
    <source>
        <dbReference type="ARBA" id="ARBA00004993"/>
    </source>
</evidence>